<accession>A0ACC2EWM9</accession>
<gene>
    <name evidence="1" type="ORF">O6H91_01G139200</name>
</gene>
<sequence length="134" mass="14862">MCQKKNSETHIVVHEAIIAIGSTLNFQMKIFDKGFSFLAFRSLQTPSDDPHLIQWTISIHELVISTQDAKSSSPSARMSYAQVFFSSSILSAMAICFLPISFSLDRGCPRPAASKVALLVNPPLAFHITKKDYK</sequence>
<comment type="caution">
    <text evidence="1">The sequence shown here is derived from an EMBL/GenBank/DDBJ whole genome shotgun (WGS) entry which is preliminary data.</text>
</comment>
<proteinExistence type="predicted"/>
<evidence type="ECO:0000313" key="2">
    <source>
        <dbReference type="Proteomes" id="UP001162992"/>
    </source>
</evidence>
<name>A0ACC2EWM9_DIPCM</name>
<organism evidence="1 2">
    <name type="scientific">Diphasiastrum complanatum</name>
    <name type="common">Issler's clubmoss</name>
    <name type="synonym">Lycopodium complanatum</name>
    <dbReference type="NCBI Taxonomy" id="34168"/>
    <lineage>
        <taxon>Eukaryota</taxon>
        <taxon>Viridiplantae</taxon>
        <taxon>Streptophyta</taxon>
        <taxon>Embryophyta</taxon>
        <taxon>Tracheophyta</taxon>
        <taxon>Lycopodiopsida</taxon>
        <taxon>Lycopodiales</taxon>
        <taxon>Lycopodiaceae</taxon>
        <taxon>Lycopodioideae</taxon>
        <taxon>Diphasiastrum</taxon>
    </lineage>
</organism>
<evidence type="ECO:0000313" key="1">
    <source>
        <dbReference type="EMBL" id="KAJ7570904.1"/>
    </source>
</evidence>
<dbReference type="EMBL" id="CM055092">
    <property type="protein sequence ID" value="KAJ7570904.1"/>
    <property type="molecule type" value="Genomic_DNA"/>
</dbReference>
<dbReference type="Proteomes" id="UP001162992">
    <property type="component" value="Chromosome 1"/>
</dbReference>
<protein>
    <submittedName>
        <fullName evidence="1">Uncharacterized protein</fullName>
    </submittedName>
</protein>
<keyword evidence="2" id="KW-1185">Reference proteome</keyword>
<reference evidence="2" key="1">
    <citation type="journal article" date="2024" name="Proc. Natl. Acad. Sci. U.S.A.">
        <title>Extraordinary preservation of gene collinearity over three hundred million years revealed in homosporous lycophytes.</title>
        <authorList>
            <person name="Li C."/>
            <person name="Wickell D."/>
            <person name="Kuo L.Y."/>
            <person name="Chen X."/>
            <person name="Nie B."/>
            <person name="Liao X."/>
            <person name="Peng D."/>
            <person name="Ji J."/>
            <person name="Jenkins J."/>
            <person name="Williams M."/>
            <person name="Shu S."/>
            <person name="Plott C."/>
            <person name="Barry K."/>
            <person name="Rajasekar S."/>
            <person name="Grimwood J."/>
            <person name="Han X."/>
            <person name="Sun S."/>
            <person name="Hou Z."/>
            <person name="He W."/>
            <person name="Dai G."/>
            <person name="Sun C."/>
            <person name="Schmutz J."/>
            <person name="Leebens-Mack J.H."/>
            <person name="Li F.W."/>
            <person name="Wang L."/>
        </authorList>
    </citation>
    <scope>NUCLEOTIDE SEQUENCE [LARGE SCALE GENOMIC DNA]</scope>
    <source>
        <strain evidence="2">cv. PW_Plant_1</strain>
    </source>
</reference>